<name>A0A9P0EEU5_NEZVI</name>
<dbReference type="PROSITE" id="PS50039">
    <property type="entry name" value="FORK_HEAD_3"/>
    <property type="match status" value="1"/>
</dbReference>
<keyword evidence="9 10" id="KW-0539">Nucleus</keyword>
<dbReference type="InterPro" id="IPR001766">
    <property type="entry name" value="Fork_head_dom"/>
</dbReference>
<dbReference type="InterPro" id="IPR047412">
    <property type="entry name" value="FH_FOXP1_P2"/>
</dbReference>
<dbReference type="PRINTS" id="PR00053">
    <property type="entry name" value="FORKHEAD"/>
</dbReference>
<proteinExistence type="predicted"/>
<feature type="domain" description="Fork-head" evidence="12">
    <location>
        <begin position="304"/>
        <end position="377"/>
    </location>
</feature>
<evidence type="ECO:0000256" key="3">
    <source>
        <dbReference type="ARBA" id="ARBA00022723"/>
    </source>
</evidence>
<dbReference type="Gene3D" id="1.20.5.340">
    <property type="match status" value="1"/>
</dbReference>
<evidence type="ECO:0000256" key="9">
    <source>
        <dbReference type="ARBA" id="ARBA00023242"/>
    </source>
</evidence>
<dbReference type="FunFam" id="1.20.5.340:FF:000005">
    <property type="entry name" value="Forkhead box P1, isoform CRA_f"/>
    <property type="match status" value="1"/>
</dbReference>
<dbReference type="Proteomes" id="UP001152798">
    <property type="component" value="Chromosome 2"/>
</dbReference>
<reference evidence="13" key="1">
    <citation type="submission" date="2022-01" db="EMBL/GenBank/DDBJ databases">
        <authorList>
            <person name="King R."/>
        </authorList>
    </citation>
    <scope>NUCLEOTIDE SEQUENCE</scope>
</reference>
<keyword evidence="4" id="KW-0863">Zinc-finger</keyword>
<dbReference type="PROSITE" id="PS00658">
    <property type="entry name" value="FORK_HEAD_2"/>
    <property type="match status" value="1"/>
</dbReference>
<keyword evidence="6" id="KW-0805">Transcription regulation</keyword>
<evidence type="ECO:0000256" key="4">
    <source>
        <dbReference type="ARBA" id="ARBA00022771"/>
    </source>
</evidence>
<dbReference type="PANTHER" id="PTHR45796:SF4">
    <property type="entry name" value="FORKHEAD BOX P, ISOFORM C"/>
    <property type="match status" value="1"/>
</dbReference>
<accession>A0A9P0EEU5</accession>
<organism evidence="13 14">
    <name type="scientific">Nezara viridula</name>
    <name type="common">Southern green stink bug</name>
    <name type="synonym">Cimex viridulus</name>
    <dbReference type="NCBI Taxonomy" id="85310"/>
    <lineage>
        <taxon>Eukaryota</taxon>
        <taxon>Metazoa</taxon>
        <taxon>Ecdysozoa</taxon>
        <taxon>Arthropoda</taxon>
        <taxon>Hexapoda</taxon>
        <taxon>Insecta</taxon>
        <taxon>Pterygota</taxon>
        <taxon>Neoptera</taxon>
        <taxon>Paraneoptera</taxon>
        <taxon>Hemiptera</taxon>
        <taxon>Heteroptera</taxon>
        <taxon>Panheteroptera</taxon>
        <taxon>Pentatomomorpha</taxon>
        <taxon>Pentatomoidea</taxon>
        <taxon>Pentatomidae</taxon>
        <taxon>Pentatominae</taxon>
        <taxon>Nezara</taxon>
    </lineage>
</organism>
<keyword evidence="7 10" id="KW-0238">DNA-binding</keyword>
<dbReference type="SUPFAM" id="SSF46785">
    <property type="entry name" value="Winged helix' DNA-binding domain"/>
    <property type="match status" value="1"/>
</dbReference>
<evidence type="ECO:0000256" key="5">
    <source>
        <dbReference type="ARBA" id="ARBA00022833"/>
    </source>
</evidence>
<dbReference type="OrthoDB" id="5830876at2759"/>
<evidence type="ECO:0000256" key="10">
    <source>
        <dbReference type="PROSITE-ProRule" id="PRU00089"/>
    </source>
</evidence>
<evidence type="ECO:0000256" key="2">
    <source>
        <dbReference type="ARBA" id="ARBA00022491"/>
    </source>
</evidence>
<feature type="compositionally biased region" description="Polar residues" evidence="11">
    <location>
        <begin position="56"/>
        <end position="74"/>
    </location>
</feature>
<dbReference type="GO" id="GO:0000981">
    <property type="term" value="F:DNA-binding transcription factor activity, RNA polymerase II-specific"/>
    <property type="evidence" value="ECO:0007669"/>
    <property type="project" value="TreeGrafter"/>
</dbReference>
<dbReference type="GO" id="GO:0005634">
    <property type="term" value="C:nucleus"/>
    <property type="evidence" value="ECO:0007669"/>
    <property type="project" value="UniProtKB-SubCell"/>
</dbReference>
<dbReference type="EMBL" id="OV725078">
    <property type="protein sequence ID" value="CAH1393807.1"/>
    <property type="molecule type" value="Genomic_DNA"/>
</dbReference>
<evidence type="ECO:0000313" key="14">
    <source>
        <dbReference type="Proteomes" id="UP001152798"/>
    </source>
</evidence>
<feature type="region of interest" description="Disordered" evidence="11">
    <location>
        <begin position="496"/>
        <end position="521"/>
    </location>
</feature>
<feature type="DNA-binding region" description="Fork-head" evidence="10">
    <location>
        <begin position="304"/>
        <end position="377"/>
    </location>
</feature>
<evidence type="ECO:0000256" key="1">
    <source>
        <dbReference type="ARBA" id="ARBA00004123"/>
    </source>
</evidence>
<feature type="region of interest" description="Disordered" evidence="11">
    <location>
        <begin position="423"/>
        <end position="453"/>
    </location>
</feature>
<comment type="subcellular location">
    <subcellularLocation>
        <location evidence="1 10">Nucleus</location>
    </subcellularLocation>
</comment>
<dbReference type="AlphaFoldDB" id="A0A9P0EEU5"/>
<keyword evidence="8" id="KW-0804">Transcription</keyword>
<dbReference type="SMART" id="SM00339">
    <property type="entry name" value="FH"/>
    <property type="match status" value="1"/>
</dbReference>
<keyword evidence="3" id="KW-0479">Metal-binding</keyword>
<evidence type="ECO:0000256" key="6">
    <source>
        <dbReference type="ARBA" id="ARBA00023015"/>
    </source>
</evidence>
<dbReference type="Pfam" id="PF00250">
    <property type="entry name" value="Forkhead"/>
    <property type="match status" value="1"/>
</dbReference>
<feature type="region of interest" description="Disordered" evidence="11">
    <location>
        <begin position="227"/>
        <end position="267"/>
    </location>
</feature>
<dbReference type="GO" id="GO:0000978">
    <property type="term" value="F:RNA polymerase II cis-regulatory region sequence-specific DNA binding"/>
    <property type="evidence" value="ECO:0007669"/>
    <property type="project" value="TreeGrafter"/>
</dbReference>
<keyword evidence="5" id="KW-0862">Zinc</keyword>
<gene>
    <name evidence="13" type="ORF">NEZAVI_LOCUS4421</name>
</gene>
<evidence type="ECO:0000256" key="8">
    <source>
        <dbReference type="ARBA" id="ARBA00023163"/>
    </source>
</evidence>
<dbReference type="Pfam" id="PF16159">
    <property type="entry name" value="FOXP-CC"/>
    <property type="match status" value="1"/>
</dbReference>
<dbReference type="InterPro" id="IPR036390">
    <property type="entry name" value="WH_DNA-bd_sf"/>
</dbReference>
<dbReference type="InterPro" id="IPR032354">
    <property type="entry name" value="FOXP-CC"/>
</dbReference>
<protein>
    <recommendedName>
        <fullName evidence="12">Fork-head domain-containing protein</fullName>
    </recommendedName>
</protein>
<feature type="region of interest" description="Disordered" evidence="11">
    <location>
        <begin position="52"/>
        <end position="109"/>
    </location>
</feature>
<sequence length="521" mass="58819">MQQLQDKLQLNIIQQSQLVQTHDKTNNVETLQQMVVHQQQIVQQIQMSQRQYALQPGTSQHDSGNCQGKQTVGHSESEEGSTIGKMTSEDDKLGGDKVPGIAGSIGPNRRECVNGSLPTLKEELNIDNKSEKVQLLFGHGVCKWPGCDTLCEDMKTFLKHLNNEHTLDDRSTAQARVQMQVVSQLELQLQKERDRLQAMMIHLHMSKQQSAPDPDTSTELSNVLRNSNVPKRSSSPGFIGANPQSTPARSPLRPPTPSSTKRRISDKSALSITGGLPYMLERAGLDVQQEIERNREFYKNADVRPPFTYASLIRQSIIESPDKQLTLNEIYNWFQNTFCYFRRNAATWKNAVRHNLSLHKCFMRVENIKGAVWTVDEVEFHKRRPQRCTSGDNTQDDNSSKCSRLYSDTINSTLQATRTEGSPYKNLLSHSMPPVPTSQPDIDEEPPSPKKKRLIQERISSCDIGLKVDPGRHMYSEQDIEPSDALQADYSVKDDNQGIIDNPVQDLSINEQLTQSDINES</sequence>
<dbReference type="PANTHER" id="PTHR45796">
    <property type="entry name" value="FORKHEAD BOX P, ISOFORM C"/>
    <property type="match status" value="1"/>
</dbReference>
<evidence type="ECO:0000256" key="7">
    <source>
        <dbReference type="ARBA" id="ARBA00023125"/>
    </source>
</evidence>
<keyword evidence="14" id="KW-1185">Reference proteome</keyword>
<dbReference type="GO" id="GO:0008270">
    <property type="term" value="F:zinc ion binding"/>
    <property type="evidence" value="ECO:0007669"/>
    <property type="project" value="UniProtKB-KW"/>
</dbReference>
<keyword evidence="2" id="KW-0678">Repressor</keyword>
<dbReference type="Gene3D" id="1.10.10.10">
    <property type="entry name" value="Winged helix-like DNA-binding domain superfamily/Winged helix DNA-binding domain"/>
    <property type="match status" value="1"/>
</dbReference>
<evidence type="ECO:0000256" key="11">
    <source>
        <dbReference type="SAM" id="MobiDB-lite"/>
    </source>
</evidence>
<feature type="compositionally biased region" description="Polar residues" evidence="11">
    <location>
        <begin position="505"/>
        <end position="521"/>
    </location>
</feature>
<dbReference type="InterPro" id="IPR050998">
    <property type="entry name" value="FOXP"/>
</dbReference>
<dbReference type="CDD" id="cd20065">
    <property type="entry name" value="FH_FOXP2"/>
    <property type="match status" value="1"/>
</dbReference>
<dbReference type="InterPro" id="IPR036388">
    <property type="entry name" value="WH-like_DNA-bd_sf"/>
</dbReference>
<dbReference type="InterPro" id="IPR030456">
    <property type="entry name" value="TF_fork_head_CS_2"/>
</dbReference>
<evidence type="ECO:0000313" key="13">
    <source>
        <dbReference type="EMBL" id="CAH1393807.1"/>
    </source>
</evidence>
<evidence type="ECO:0000259" key="12">
    <source>
        <dbReference type="PROSITE" id="PS50039"/>
    </source>
</evidence>
<dbReference type="FunFam" id="1.10.10.10:FF:000010">
    <property type="entry name" value="Forkhead box P2 isoform B"/>
    <property type="match status" value="1"/>
</dbReference>
<feature type="compositionally biased region" description="Polar residues" evidence="11">
    <location>
        <begin position="227"/>
        <end position="236"/>
    </location>
</feature>